<evidence type="ECO:0000313" key="4">
    <source>
        <dbReference type="EMBL" id="KAE8660319.1"/>
    </source>
</evidence>
<dbReference type="Pfam" id="PF08276">
    <property type="entry name" value="PAN_2"/>
    <property type="match status" value="1"/>
</dbReference>
<dbReference type="Gene3D" id="2.90.10.10">
    <property type="entry name" value="Bulb-type lectin domain"/>
    <property type="match status" value="1"/>
</dbReference>
<proteinExistence type="predicted"/>
<name>A0A6A2XPM3_HIBSY</name>
<feature type="domain" description="Apple" evidence="3">
    <location>
        <begin position="281"/>
        <end position="327"/>
    </location>
</feature>
<evidence type="ECO:0000313" key="5">
    <source>
        <dbReference type="Proteomes" id="UP000436088"/>
    </source>
</evidence>
<sequence length="368" mass="40368">MATTLHPVDRNYNFTLIKGLYLLPPQGEQLWSSGIRDGALVNGGLMDDNGNFMVLGSNSTLWESFKFPVDTILPTQILDKGMVVSAKQSETSFSIGRYILVFQCDGNLVSTTINLLSDHLNEPYYSTGTAAGVSSSPGVQFVFNESGYFLVSRENGEIYLLTQRITASAKDFYFRATIGFDGVFAHYLHPKSASNDSDAKWTSVWFVPDNIYSASLVSASSGVCGFSSICSLGGGGRPTFACPKGYTLINLNDEYSDCKPNSTLSCGDEPSGVPVEDLYDFEELINVDWPLADYALLEPFTENQCRNSCLHDCMCSVAIFRLGDKCWKKKLPLSNGRVDPGLNGGKALLKVRKDPYIPCQGNKNKREL</sequence>
<dbReference type="EMBL" id="VEPZ02001732">
    <property type="protein sequence ID" value="KAE8660319.1"/>
    <property type="molecule type" value="Genomic_DNA"/>
</dbReference>
<protein>
    <recommendedName>
        <fullName evidence="3">Apple domain-containing protein</fullName>
    </recommendedName>
</protein>
<dbReference type="PANTHER" id="PTHR47976">
    <property type="entry name" value="G-TYPE LECTIN S-RECEPTOR-LIKE SERINE/THREONINE-PROTEIN KINASE SD2-5"/>
    <property type="match status" value="1"/>
</dbReference>
<evidence type="ECO:0000259" key="3">
    <source>
        <dbReference type="Pfam" id="PF08276"/>
    </source>
</evidence>
<keyword evidence="5" id="KW-1185">Reference proteome</keyword>
<dbReference type="Proteomes" id="UP000436088">
    <property type="component" value="Unassembled WGS sequence"/>
</dbReference>
<dbReference type="InterPro" id="IPR051343">
    <property type="entry name" value="G-type_lectin_kinases/EP1-like"/>
</dbReference>
<evidence type="ECO:0000256" key="2">
    <source>
        <dbReference type="ARBA" id="ARBA00023157"/>
    </source>
</evidence>
<dbReference type="InterPro" id="IPR036426">
    <property type="entry name" value="Bulb-type_lectin_dom_sf"/>
</dbReference>
<reference evidence="4" key="1">
    <citation type="submission" date="2019-09" db="EMBL/GenBank/DDBJ databases">
        <title>Draft genome information of white flower Hibiscus syriacus.</title>
        <authorList>
            <person name="Kim Y.-M."/>
        </authorList>
    </citation>
    <scope>NUCLEOTIDE SEQUENCE [LARGE SCALE GENOMIC DNA]</scope>
    <source>
        <strain evidence="4">YM2019G1</strain>
    </source>
</reference>
<organism evidence="4 5">
    <name type="scientific">Hibiscus syriacus</name>
    <name type="common">Rose of Sharon</name>
    <dbReference type="NCBI Taxonomy" id="106335"/>
    <lineage>
        <taxon>Eukaryota</taxon>
        <taxon>Viridiplantae</taxon>
        <taxon>Streptophyta</taxon>
        <taxon>Embryophyta</taxon>
        <taxon>Tracheophyta</taxon>
        <taxon>Spermatophyta</taxon>
        <taxon>Magnoliopsida</taxon>
        <taxon>eudicotyledons</taxon>
        <taxon>Gunneridae</taxon>
        <taxon>Pentapetalae</taxon>
        <taxon>rosids</taxon>
        <taxon>malvids</taxon>
        <taxon>Malvales</taxon>
        <taxon>Malvaceae</taxon>
        <taxon>Malvoideae</taxon>
        <taxon>Hibiscus</taxon>
    </lineage>
</organism>
<dbReference type="AlphaFoldDB" id="A0A6A2XPM3"/>
<keyword evidence="2" id="KW-1015">Disulfide bond</keyword>
<keyword evidence="1" id="KW-0732">Signal</keyword>
<dbReference type="SUPFAM" id="SSF51110">
    <property type="entry name" value="alpha-D-mannose-specific plant lectins"/>
    <property type="match status" value="1"/>
</dbReference>
<evidence type="ECO:0000256" key="1">
    <source>
        <dbReference type="ARBA" id="ARBA00022729"/>
    </source>
</evidence>
<accession>A0A6A2XPM3</accession>
<dbReference type="PANTHER" id="PTHR47976:SF15">
    <property type="entry name" value="G-TYPE LECTIN S-RECEPTOR-LIKE SERINE_THREONINE-PROTEIN KINASE RLK1"/>
    <property type="match status" value="1"/>
</dbReference>
<comment type="caution">
    <text evidence="4">The sequence shown here is derived from an EMBL/GenBank/DDBJ whole genome shotgun (WGS) entry which is preliminary data.</text>
</comment>
<dbReference type="InterPro" id="IPR003609">
    <property type="entry name" value="Pan_app"/>
</dbReference>
<gene>
    <name evidence="4" type="ORF">F3Y22_tig00116954pilonHSYRG00152</name>
</gene>